<organism evidence="5 6">
    <name type="scientific">Candidatus Iainarchaeum sp</name>
    <dbReference type="NCBI Taxonomy" id="3101447"/>
    <lineage>
        <taxon>Archaea</taxon>
        <taxon>Candidatus Iainarchaeota</taxon>
        <taxon>Candidatus Iainarchaeia</taxon>
        <taxon>Candidatus Iainarchaeales</taxon>
        <taxon>Candidatus Iainarchaeaceae</taxon>
        <taxon>Candidatus Iainarchaeum</taxon>
    </lineage>
</organism>
<protein>
    <submittedName>
        <fullName evidence="5">Phospholipase D family protein</fullName>
    </submittedName>
</protein>
<dbReference type="PANTHER" id="PTHR43856:SF1">
    <property type="entry name" value="MITOCHONDRIAL CARDIOLIPIN HYDROLASE"/>
    <property type="match status" value="1"/>
</dbReference>
<dbReference type="PANTHER" id="PTHR43856">
    <property type="entry name" value="CARDIOLIPIN HYDROLASE"/>
    <property type="match status" value="1"/>
</dbReference>
<name>A0A8T4L431_9ARCH</name>
<dbReference type="PROSITE" id="PS50035">
    <property type="entry name" value="PLD"/>
    <property type="match status" value="1"/>
</dbReference>
<dbReference type="GO" id="GO:0016891">
    <property type="term" value="F:RNA endonuclease activity producing 5'-phosphomonoesters, hydrolytic mechanism"/>
    <property type="evidence" value="ECO:0007669"/>
    <property type="project" value="TreeGrafter"/>
</dbReference>
<proteinExistence type="predicted"/>
<reference evidence="5" key="1">
    <citation type="submission" date="2021-03" db="EMBL/GenBank/DDBJ databases">
        <authorList>
            <person name="Jaffe A."/>
        </authorList>
    </citation>
    <scope>NUCLEOTIDE SEQUENCE</scope>
    <source>
        <strain evidence="5">RIFCSPLOWO2_01_FULL_AR10_48_17</strain>
    </source>
</reference>
<dbReference type="InterPro" id="IPR025202">
    <property type="entry name" value="PLD-like_dom"/>
</dbReference>
<dbReference type="SMART" id="SM00155">
    <property type="entry name" value="PLDc"/>
    <property type="match status" value="1"/>
</dbReference>
<evidence type="ECO:0000256" key="2">
    <source>
        <dbReference type="ARBA" id="ARBA00022963"/>
    </source>
</evidence>
<dbReference type="InterPro" id="IPR001736">
    <property type="entry name" value="PLipase_D/transphosphatidylase"/>
</dbReference>
<keyword evidence="3" id="KW-0443">Lipid metabolism</keyword>
<evidence type="ECO:0000259" key="4">
    <source>
        <dbReference type="PROSITE" id="PS50035"/>
    </source>
</evidence>
<dbReference type="CDD" id="cd09170">
    <property type="entry name" value="PLDc_Nuc"/>
    <property type="match status" value="1"/>
</dbReference>
<dbReference type="GO" id="GO:0016042">
    <property type="term" value="P:lipid catabolic process"/>
    <property type="evidence" value="ECO:0007669"/>
    <property type="project" value="UniProtKB-KW"/>
</dbReference>
<gene>
    <name evidence="5" type="ORF">J4215_03030</name>
</gene>
<accession>A0A8T4L431</accession>
<evidence type="ECO:0000313" key="6">
    <source>
        <dbReference type="Proteomes" id="UP000675968"/>
    </source>
</evidence>
<keyword evidence="1" id="KW-0378">Hydrolase</keyword>
<dbReference type="Pfam" id="PF13091">
    <property type="entry name" value="PLDc_2"/>
    <property type="match status" value="1"/>
</dbReference>
<sequence length="182" mass="20417">MKTKDAILFLTGLLIGATLSVFFAPQFTGFTTGPGTNPENISVFFCPTDPCAEELIFRINSAQSSVDIAIYSFTLDEISDALIDAKQRGVKVRVLFDEGESKSQYSEDEKLAANQISIKRFEKTRGLMHNKFAIIDQHTVITGSYNYSQNATQYNNENLIAIKNTRIASQYQTAFEFLWNQS</sequence>
<dbReference type="Proteomes" id="UP000675968">
    <property type="component" value="Unassembled WGS sequence"/>
</dbReference>
<keyword evidence="2" id="KW-0442">Lipid degradation</keyword>
<dbReference type="EMBL" id="JAGVWC010000010">
    <property type="protein sequence ID" value="MBS3061531.1"/>
    <property type="molecule type" value="Genomic_DNA"/>
</dbReference>
<dbReference type="Gene3D" id="3.30.870.10">
    <property type="entry name" value="Endonuclease Chain A"/>
    <property type="match status" value="1"/>
</dbReference>
<comment type="caution">
    <text evidence="5">The sequence shown here is derived from an EMBL/GenBank/DDBJ whole genome shotgun (WGS) entry which is preliminary data.</text>
</comment>
<evidence type="ECO:0000256" key="3">
    <source>
        <dbReference type="ARBA" id="ARBA00023098"/>
    </source>
</evidence>
<evidence type="ECO:0000313" key="5">
    <source>
        <dbReference type="EMBL" id="MBS3061531.1"/>
    </source>
</evidence>
<feature type="domain" description="PLD phosphodiesterase" evidence="4">
    <location>
        <begin position="124"/>
        <end position="151"/>
    </location>
</feature>
<dbReference type="SUPFAM" id="SSF56024">
    <property type="entry name" value="Phospholipase D/nuclease"/>
    <property type="match status" value="1"/>
</dbReference>
<evidence type="ECO:0000256" key="1">
    <source>
        <dbReference type="ARBA" id="ARBA00022801"/>
    </source>
</evidence>
<dbReference type="AlphaFoldDB" id="A0A8T4L431"/>
<dbReference type="InterPro" id="IPR051406">
    <property type="entry name" value="PLD_domain"/>
</dbReference>
<reference evidence="5" key="2">
    <citation type="submission" date="2021-05" db="EMBL/GenBank/DDBJ databases">
        <title>Protein family content uncovers lineage relationships and bacterial pathway maintenance mechanisms in DPANN archaea.</title>
        <authorList>
            <person name="Castelle C.J."/>
            <person name="Meheust R."/>
            <person name="Jaffe A.L."/>
            <person name="Seitz K."/>
            <person name="Gong X."/>
            <person name="Baker B.J."/>
            <person name="Banfield J.F."/>
        </authorList>
    </citation>
    <scope>NUCLEOTIDE SEQUENCE</scope>
    <source>
        <strain evidence="5">RIFCSPLOWO2_01_FULL_AR10_48_17</strain>
    </source>
</reference>